<dbReference type="InterPro" id="IPR029510">
    <property type="entry name" value="Ald_DH_CS_GLU"/>
</dbReference>
<protein>
    <recommendedName>
        <fullName evidence="4">Aldehyde dehydrogenase</fullName>
    </recommendedName>
</protein>
<evidence type="ECO:0000256" key="1">
    <source>
        <dbReference type="ARBA" id="ARBA00009986"/>
    </source>
</evidence>
<dbReference type="EMBL" id="RWJN01000434">
    <property type="protein sequence ID" value="TCD61742.1"/>
    <property type="molecule type" value="Genomic_DNA"/>
</dbReference>
<keyword evidence="2 4" id="KW-0560">Oxidoreductase</keyword>
<dbReference type="FunFam" id="3.40.605.10:FF:000004">
    <property type="entry name" value="Aldehyde dehydrogenase"/>
    <property type="match status" value="1"/>
</dbReference>
<comment type="similarity">
    <text evidence="1 4 7">Belongs to the aldehyde dehydrogenase family.</text>
</comment>
<dbReference type="GO" id="GO:0005737">
    <property type="term" value="C:cytoplasm"/>
    <property type="evidence" value="ECO:0007669"/>
    <property type="project" value="TreeGrafter"/>
</dbReference>
<dbReference type="Gene3D" id="3.40.309.10">
    <property type="entry name" value="Aldehyde Dehydrogenase, Chain A, domain 2"/>
    <property type="match status" value="1"/>
</dbReference>
<evidence type="ECO:0000313" key="9">
    <source>
        <dbReference type="EMBL" id="TCD61742.1"/>
    </source>
</evidence>
<dbReference type="Gene3D" id="3.40.605.10">
    <property type="entry name" value="Aldehyde Dehydrogenase, Chain A, domain 1"/>
    <property type="match status" value="1"/>
</dbReference>
<dbReference type="PANTHER" id="PTHR43570">
    <property type="entry name" value="ALDEHYDE DEHYDROGENASE"/>
    <property type="match status" value="1"/>
</dbReference>
<dbReference type="InterPro" id="IPR016160">
    <property type="entry name" value="Ald_DH_CS_CYS"/>
</dbReference>
<evidence type="ECO:0000256" key="5">
    <source>
        <dbReference type="PIRSR" id="PIRSR036492-1"/>
    </source>
</evidence>
<dbReference type="FunFam" id="3.40.309.10:FF:000025">
    <property type="entry name" value="Aldehyde dehydrogenase"/>
    <property type="match status" value="1"/>
</dbReference>
<gene>
    <name evidence="9" type="ORF">EIP91_007991</name>
</gene>
<evidence type="ECO:0000256" key="7">
    <source>
        <dbReference type="RuleBase" id="RU003345"/>
    </source>
</evidence>
<accession>A0A4R0R3L7</accession>
<dbReference type="PANTHER" id="PTHR43570:SF16">
    <property type="entry name" value="ALDEHYDE DEHYDROGENASE TYPE III, ISOFORM Q"/>
    <property type="match status" value="1"/>
</dbReference>
<evidence type="ECO:0000259" key="8">
    <source>
        <dbReference type="Pfam" id="PF00171"/>
    </source>
</evidence>
<dbReference type="InterPro" id="IPR016163">
    <property type="entry name" value="Ald_DH_C"/>
</dbReference>
<evidence type="ECO:0000256" key="2">
    <source>
        <dbReference type="ARBA" id="ARBA00023002"/>
    </source>
</evidence>
<dbReference type="InterPro" id="IPR015590">
    <property type="entry name" value="Aldehyde_DH_dom"/>
</dbReference>
<evidence type="ECO:0000256" key="4">
    <source>
        <dbReference type="PIRNR" id="PIRNR036492"/>
    </source>
</evidence>
<feature type="domain" description="Aldehyde dehydrogenase" evidence="8">
    <location>
        <begin position="7"/>
        <end position="430"/>
    </location>
</feature>
<comment type="caution">
    <text evidence="9">The sequence shown here is derived from an EMBL/GenBank/DDBJ whole genome shotgun (WGS) entry which is preliminary data.</text>
</comment>
<dbReference type="STRING" id="92696.A0A4R0R3L7"/>
<keyword evidence="3" id="KW-0520">NAD</keyword>
<evidence type="ECO:0000256" key="6">
    <source>
        <dbReference type="PROSITE-ProRule" id="PRU10007"/>
    </source>
</evidence>
<evidence type="ECO:0000256" key="3">
    <source>
        <dbReference type="ARBA" id="ARBA00023027"/>
    </source>
</evidence>
<feature type="active site" evidence="5 6">
    <location>
        <position position="215"/>
    </location>
</feature>
<dbReference type="Proteomes" id="UP000292702">
    <property type="component" value="Unassembled WGS sequence"/>
</dbReference>
<keyword evidence="10" id="KW-1185">Reference proteome</keyword>
<dbReference type="InterPro" id="IPR016162">
    <property type="entry name" value="Ald_DH_N"/>
</dbReference>
<reference evidence="9 10" key="1">
    <citation type="submission" date="2018-11" db="EMBL/GenBank/DDBJ databases">
        <title>Genome assembly of Steccherinum ochraceum LE-BIN_3174, the white-rot fungus of the Steccherinaceae family (The Residual Polyporoid clade, Polyporales, Basidiomycota).</title>
        <authorList>
            <person name="Fedorova T.V."/>
            <person name="Glazunova O.A."/>
            <person name="Landesman E.O."/>
            <person name="Moiseenko K.V."/>
            <person name="Psurtseva N.V."/>
            <person name="Savinova O.S."/>
            <person name="Shakhova N.V."/>
            <person name="Tyazhelova T.V."/>
            <person name="Vasina D.V."/>
        </authorList>
    </citation>
    <scope>NUCLEOTIDE SEQUENCE [LARGE SCALE GENOMIC DNA]</scope>
    <source>
        <strain evidence="9 10">LE-BIN_3174</strain>
    </source>
</reference>
<dbReference type="PROSITE" id="PS00070">
    <property type="entry name" value="ALDEHYDE_DEHYDR_CYS"/>
    <property type="match status" value="1"/>
</dbReference>
<dbReference type="GO" id="GO:0006081">
    <property type="term" value="P:aldehyde metabolic process"/>
    <property type="evidence" value="ECO:0007669"/>
    <property type="project" value="InterPro"/>
</dbReference>
<proteinExistence type="inferred from homology"/>
<dbReference type="AlphaFoldDB" id="A0A4R0R3L7"/>
<dbReference type="PROSITE" id="PS00687">
    <property type="entry name" value="ALDEHYDE_DEHYDR_GLU"/>
    <property type="match status" value="1"/>
</dbReference>
<dbReference type="InterPro" id="IPR016161">
    <property type="entry name" value="Ald_DH/histidinol_DH"/>
</dbReference>
<dbReference type="InterPro" id="IPR012394">
    <property type="entry name" value="Aldehyde_DH_NAD(P)"/>
</dbReference>
<name>A0A4R0R3L7_9APHY</name>
<dbReference type="PIRSF" id="PIRSF036492">
    <property type="entry name" value="ALDH"/>
    <property type="match status" value="1"/>
</dbReference>
<dbReference type="OrthoDB" id="440325at2759"/>
<dbReference type="Pfam" id="PF00171">
    <property type="entry name" value="Aldedh"/>
    <property type="match status" value="1"/>
</dbReference>
<evidence type="ECO:0000313" key="10">
    <source>
        <dbReference type="Proteomes" id="UP000292702"/>
    </source>
</evidence>
<feature type="active site" evidence="5">
    <location>
        <position position="249"/>
    </location>
</feature>
<sequence>MQYTPLEDIPKIRETLRNGFRAGKTKSVAHRKQQLKQLGYLIQENMQAFLDTLQSDLGRPYFESDVLEITPAIACIKDAHDNVDKWAKTEKARYRFSTSAMQPQYRKEAKGTVLCISPYNVPVLLSMQPVVAALSAGNTVCLKPSEQTPATSSLLGELINKHMDPEVIQVVQGSVEVATKLLELQWDHITYTGSQRVARIVAAAAARYLTPTTLELGGKSPVIIDPKSDLRLAARRIWWGNVVNGGQVCVAPDYVLCPREVQDKLIKEINIAHAEFFPKGPKNSDSFCRMVSTNHTERIARMLKATKGDIVLGGEIEVKERYVAPTLVINPSLDEPLMQEEIFGPVLPIVPVQNVDEAIAFINARDHPLAIHVFSQNSKVKAKVADETQSGGFLANELLFQVTTHGLPFGGVGPSGSGKLCGKFGFDTLSHLRCTLDSPKYLDTLVLWKRYAPYTEANRKSLVSAAGDYFPDRHASKYGRGLWGLLAAIAAAAGISLA</sequence>
<organism evidence="9 10">
    <name type="scientific">Steccherinum ochraceum</name>
    <dbReference type="NCBI Taxonomy" id="92696"/>
    <lineage>
        <taxon>Eukaryota</taxon>
        <taxon>Fungi</taxon>
        <taxon>Dikarya</taxon>
        <taxon>Basidiomycota</taxon>
        <taxon>Agaricomycotina</taxon>
        <taxon>Agaricomycetes</taxon>
        <taxon>Polyporales</taxon>
        <taxon>Steccherinaceae</taxon>
        <taxon>Steccherinum</taxon>
    </lineage>
</organism>
<dbReference type="SUPFAM" id="SSF53720">
    <property type="entry name" value="ALDH-like"/>
    <property type="match status" value="1"/>
</dbReference>
<dbReference type="GO" id="GO:0004029">
    <property type="term" value="F:aldehyde dehydrogenase (NAD+) activity"/>
    <property type="evidence" value="ECO:0007669"/>
    <property type="project" value="TreeGrafter"/>
</dbReference>